<reference evidence="3" key="1">
    <citation type="submission" date="2016-10" db="EMBL/GenBank/DDBJ databases">
        <title>Sequence of Gallionella enrichment culture.</title>
        <authorList>
            <person name="Poehlein A."/>
            <person name="Muehling M."/>
            <person name="Daniel R."/>
        </authorList>
    </citation>
    <scope>NUCLEOTIDE SEQUENCE</scope>
</reference>
<evidence type="ECO:0000313" key="3">
    <source>
        <dbReference type="EMBL" id="OIQ91669.1"/>
    </source>
</evidence>
<dbReference type="NCBIfam" id="TIGR00254">
    <property type="entry name" value="GGDEF"/>
    <property type="match status" value="1"/>
</dbReference>
<keyword evidence="1" id="KW-0175">Coiled coil</keyword>
<protein>
    <submittedName>
        <fullName evidence="3">Response regulator PleD</fullName>
    </submittedName>
</protein>
<dbReference type="Pfam" id="PF00990">
    <property type="entry name" value="GGDEF"/>
    <property type="match status" value="1"/>
</dbReference>
<organism evidence="3">
    <name type="scientific">mine drainage metagenome</name>
    <dbReference type="NCBI Taxonomy" id="410659"/>
    <lineage>
        <taxon>unclassified sequences</taxon>
        <taxon>metagenomes</taxon>
        <taxon>ecological metagenomes</taxon>
    </lineage>
</organism>
<evidence type="ECO:0000256" key="1">
    <source>
        <dbReference type="SAM" id="Coils"/>
    </source>
</evidence>
<dbReference type="SUPFAM" id="SSF55073">
    <property type="entry name" value="Nucleotide cyclase"/>
    <property type="match status" value="1"/>
</dbReference>
<accession>A0A1J5RUH2</accession>
<dbReference type="PROSITE" id="PS50887">
    <property type="entry name" value="GGDEF"/>
    <property type="match status" value="1"/>
</dbReference>
<evidence type="ECO:0000259" key="2">
    <source>
        <dbReference type="PROSITE" id="PS50887"/>
    </source>
</evidence>
<sequence length="240" mass="26210">MSTKIDTRKARRELALLRREIAQAKATLWALRADVLHLQSDPGLAAVRGIRAENERLVATNSLAELTALKTRDELDAALKAANTDALTGLRNRAELGERLSHELRLAARRRDHVGVVLLDVDDFKTLNDVRGHGVGDLVLQHVANTLTAAVRSSDLVFRLGGDEFVVVASTAGPGDMHELLRKIDLELCRPFALEGRVTTLSVSAGLSIYPVDASDAQALLQKADEAMYRVKRAKHSART</sequence>
<feature type="domain" description="GGDEF" evidence="2">
    <location>
        <begin position="112"/>
        <end position="240"/>
    </location>
</feature>
<dbReference type="InterPro" id="IPR000160">
    <property type="entry name" value="GGDEF_dom"/>
</dbReference>
<dbReference type="PANTHER" id="PTHR46663:SF2">
    <property type="entry name" value="GGDEF DOMAIN-CONTAINING PROTEIN"/>
    <property type="match status" value="1"/>
</dbReference>
<comment type="caution">
    <text evidence="3">The sequence shown here is derived from an EMBL/GenBank/DDBJ whole genome shotgun (WGS) entry which is preliminary data.</text>
</comment>
<dbReference type="InterPro" id="IPR029787">
    <property type="entry name" value="Nucleotide_cyclase"/>
</dbReference>
<proteinExistence type="predicted"/>
<dbReference type="EMBL" id="MLJW01000253">
    <property type="protein sequence ID" value="OIQ91669.1"/>
    <property type="molecule type" value="Genomic_DNA"/>
</dbReference>
<dbReference type="PANTHER" id="PTHR46663">
    <property type="entry name" value="DIGUANYLATE CYCLASE DGCT-RELATED"/>
    <property type="match status" value="1"/>
</dbReference>
<dbReference type="Gene3D" id="3.30.70.270">
    <property type="match status" value="1"/>
</dbReference>
<feature type="coiled-coil region" evidence="1">
    <location>
        <begin position="7"/>
        <end position="34"/>
    </location>
</feature>
<gene>
    <name evidence="3" type="primary">pleD_23</name>
    <name evidence="3" type="ORF">GALL_264440</name>
</gene>
<dbReference type="InterPro" id="IPR052163">
    <property type="entry name" value="DGC-Regulatory_Protein"/>
</dbReference>
<dbReference type="CDD" id="cd01949">
    <property type="entry name" value="GGDEF"/>
    <property type="match status" value="1"/>
</dbReference>
<dbReference type="InterPro" id="IPR043128">
    <property type="entry name" value="Rev_trsase/Diguanyl_cyclase"/>
</dbReference>
<dbReference type="SMART" id="SM00267">
    <property type="entry name" value="GGDEF"/>
    <property type="match status" value="1"/>
</dbReference>
<name>A0A1J5RUH2_9ZZZZ</name>
<dbReference type="AlphaFoldDB" id="A0A1J5RUH2"/>